<dbReference type="EMBL" id="CM015713">
    <property type="protein sequence ID" value="KAF3686643.1"/>
    <property type="molecule type" value="Genomic_DNA"/>
</dbReference>
<accession>A0A6G1P8W8</accession>
<name>A0A6G1P8W8_CHAAH</name>
<evidence type="ECO:0000313" key="2">
    <source>
        <dbReference type="EMBL" id="KAF3686643.1"/>
    </source>
</evidence>
<evidence type="ECO:0000256" key="1">
    <source>
        <dbReference type="SAM" id="Phobius"/>
    </source>
</evidence>
<feature type="transmembrane region" description="Helical" evidence="1">
    <location>
        <begin position="12"/>
        <end position="35"/>
    </location>
</feature>
<reference evidence="3" key="2">
    <citation type="submission" date="2019-02" db="EMBL/GenBank/DDBJ databases">
        <title>Opniocepnalus argus Var Kimnra genome.</title>
        <authorList>
            <person name="Zhou C."/>
            <person name="Xiao S."/>
        </authorList>
    </citation>
    <scope>NUCLEOTIDE SEQUENCE [LARGE SCALE GENOMIC DNA]</scope>
</reference>
<sequence>MCLHLETLEHLFVFLSACVCVCVCEISVCCVWHIMMIESVAPDLLLAQLMIEISH</sequence>
<dbReference type="Proteomes" id="UP000503349">
    <property type="component" value="Chromosome 2"/>
</dbReference>
<keyword evidence="3" id="KW-1185">Reference proteome</keyword>
<protein>
    <submittedName>
        <fullName evidence="2">Uncharacterized protein</fullName>
    </submittedName>
</protein>
<keyword evidence="1" id="KW-1133">Transmembrane helix</keyword>
<proteinExistence type="predicted"/>
<organism evidence="2 3">
    <name type="scientific">Channa argus</name>
    <name type="common">Northern snakehead</name>
    <name type="synonym">Ophicephalus argus</name>
    <dbReference type="NCBI Taxonomy" id="215402"/>
    <lineage>
        <taxon>Eukaryota</taxon>
        <taxon>Metazoa</taxon>
        <taxon>Chordata</taxon>
        <taxon>Craniata</taxon>
        <taxon>Vertebrata</taxon>
        <taxon>Euteleostomi</taxon>
        <taxon>Actinopterygii</taxon>
        <taxon>Neopterygii</taxon>
        <taxon>Teleostei</taxon>
        <taxon>Neoteleostei</taxon>
        <taxon>Acanthomorphata</taxon>
        <taxon>Anabantaria</taxon>
        <taxon>Anabantiformes</taxon>
        <taxon>Channoidei</taxon>
        <taxon>Channidae</taxon>
        <taxon>Channa</taxon>
    </lineage>
</organism>
<dbReference type="AlphaFoldDB" id="A0A6G1P8W8"/>
<gene>
    <name evidence="2" type="ORF">EXN66_Car002315</name>
</gene>
<keyword evidence="1" id="KW-0472">Membrane</keyword>
<evidence type="ECO:0000313" key="3">
    <source>
        <dbReference type="Proteomes" id="UP000503349"/>
    </source>
</evidence>
<reference evidence="2 3" key="1">
    <citation type="submission" date="2019-02" db="EMBL/GenBank/DDBJ databases">
        <title>Opniocepnalus argus genome.</title>
        <authorList>
            <person name="Zhou C."/>
            <person name="Xiao S."/>
        </authorList>
    </citation>
    <scope>NUCLEOTIDE SEQUENCE [LARGE SCALE GENOMIC DNA]</scope>
    <source>
        <strain evidence="2">OARG1902GOOAL</strain>
        <tissue evidence="2">Muscle</tissue>
    </source>
</reference>
<keyword evidence="1" id="KW-0812">Transmembrane</keyword>